<keyword evidence="1" id="KW-0812">Transmembrane</keyword>
<sequence>MKLLLLGLFSMCDVAISLLLNRFAFKDMDGFLQFLGSLLFHGFMGGVYIEILGGEGLIQFPYNSITDFGFWLVVFLTVTMFLFHIWAMTSRSVD</sequence>
<dbReference type="GeneID" id="32805572"/>
<proteinExistence type="predicted"/>
<keyword evidence="3" id="KW-1185">Reference proteome</keyword>
<evidence type="ECO:0000256" key="1">
    <source>
        <dbReference type="SAM" id="Phobius"/>
    </source>
</evidence>
<keyword evidence="1" id="KW-1133">Transmembrane helix</keyword>
<gene>
    <name evidence="2" type="ORF">RAH46_17005</name>
</gene>
<accession>A0ABY9QJ52</accession>
<keyword evidence="1" id="KW-0472">Membrane</keyword>
<protein>
    <submittedName>
        <fullName evidence="2">Uncharacterized protein</fullName>
    </submittedName>
</protein>
<feature type="transmembrane region" description="Helical" evidence="1">
    <location>
        <begin position="65"/>
        <end position="87"/>
    </location>
</feature>
<evidence type="ECO:0000313" key="2">
    <source>
        <dbReference type="EMBL" id="WMW04027.1"/>
    </source>
</evidence>
<dbReference type="EMBL" id="CP132921">
    <property type="protein sequence ID" value="WMW04027.1"/>
    <property type="molecule type" value="Genomic_DNA"/>
</dbReference>
<reference evidence="2 3" key="1">
    <citation type="submission" date="2023-08" db="EMBL/GenBank/DDBJ databases">
        <title>Complete Genome Sequence of Pseudomonas entomophila TVIN A01.</title>
        <authorList>
            <person name="Shelke T."/>
            <person name="Mahar N.S."/>
            <person name="Gupta I."/>
            <person name="Gupta V."/>
        </authorList>
    </citation>
    <scope>NUCLEOTIDE SEQUENCE [LARGE SCALE GENOMIC DNA]</scope>
    <source>
        <strain evidence="2 3">TVIN-A01</strain>
    </source>
</reference>
<evidence type="ECO:0000313" key="3">
    <source>
        <dbReference type="Proteomes" id="UP001183127"/>
    </source>
</evidence>
<feature type="transmembrane region" description="Helical" evidence="1">
    <location>
        <begin position="31"/>
        <end position="53"/>
    </location>
</feature>
<organism evidence="2 3">
    <name type="scientific">Pseudomonas entomophila</name>
    <dbReference type="NCBI Taxonomy" id="312306"/>
    <lineage>
        <taxon>Bacteria</taxon>
        <taxon>Pseudomonadati</taxon>
        <taxon>Pseudomonadota</taxon>
        <taxon>Gammaproteobacteria</taxon>
        <taxon>Pseudomonadales</taxon>
        <taxon>Pseudomonadaceae</taxon>
        <taxon>Pseudomonas</taxon>
    </lineage>
</organism>
<name>A0ABY9QJ52_9PSED</name>
<dbReference type="Proteomes" id="UP001183127">
    <property type="component" value="Chromosome"/>
</dbReference>
<dbReference type="RefSeq" id="WP_044488008.1">
    <property type="nucleotide sequence ID" value="NZ_CP132921.1"/>
</dbReference>